<dbReference type="Proteomes" id="UP000199448">
    <property type="component" value="Unassembled WGS sequence"/>
</dbReference>
<dbReference type="OrthoDB" id="9803916at2"/>
<gene>
    <name evidence="2" type="ORF">SAMN04488034_10646</name>
</gene>
<name>A0A1H5NVB4_9FLAO</name>
<proteinExistence type="predicted"/>
<sequence>MKVKILGTRGKIPQSAPRHKKYSGILIDDKILIDVGEEKYMENDPEAIVFTHFHPDHAFFVFNEEEFSPEIPLFGPEPQELVPTLKVITKPFSIGDYHFTPVPVIHALRLKSLGYVIQKGEKIIFITGDVAWIEKANLKDLPKVDLVITEASFIRKRGMIRRKNDQIFGHTGIPDLLRLLEPLTSKIALTHFGGWFFKDISESRKKLKALETKDLQIIPGYDGMEIEI</sequence>
<dbReference type="InterPro" id="IPR001279">
    <property type="entry name" value="Metallo-B-lactamas"/>
</dbReference>
<keyword evidence="3" id="KW-1185">Reference proteome</keyword>
<evidence type="ECO:0000313" key="3">
    <source>
        <dbReference type="Proteomes" id="UP000199448"/>
    </source>
</evidence>
<accession>A0A1H5NVB4</accession>
<reference evidence="2 3" key="1">
    <citation type="submission" date="2016-10" db="EMBL/GenBank/DDBJ databases">
        <authorList>
            <person name="de Groot N.N."/>
        </authorList>
    </citation>
    <scope>NUCLEOTIDE SEQUENCE [LARGE SCALE GENOMIC DNA]</scope>
    <source>
        <strain evidence="2 3">DSM 23553</strain>
    </source>
</reference>
<organism evidence="2 3">
    <name type="scientific">Salinimicrobium catena</name>
    <dbReference type="NCBI Taxonomy" id="390640"/>
    <lineage>
        <taxon>Bacteria</taxon>
        <taxon>Pseudomonadati</taxon>
        <taxon>Bacteroidota</taxon>
        <taxon>Flavobacteriia</taxon>
        <taxon>Flavobacteriales</taxon>
        <taxon>Flavobacteriaceae</taxon>
        <taxon>Salinimicrobium</taxon>
    </lineage>
</organism>
<dbReference type="SUPFAM" id="SSF56281">
    <property type="entry name" value="Metallo-hydrolase/oxidoreductase"/>
    <property type="match status" value="1"/>
</dbReference>
<evidence type="ECO:0000259" key="1">
    <source>
        <dbReference type="Pfam" id="PF12706"/>
    </source>
</evidence>
<feature type="domain" description="Metallo-beta-lactamase" evidence="1">
    <location>
        <begin position="44"/>
        <end position="188"/>
    </location>
</feature>
<dbReference type="Pfam" id="PF12706">
    <property type="entry name" value="Lactamase_B_2"/>
    <property type="match status" value="1"/>
</dbReference>
<dbReference type="EMBL" id="FNUG01000006">
    <property type="protein sequence ID" value="SEF05535.1"/>
    <property type="molecule type" value="Genomic_DNA"/>
</dbReference>
<dbReference type="AlphaFoldDB" id="A0A1H5NVB4"/>
<dbReference type="RefSeq" id="WP_093113723.1">
    <property type="nucleotide sequence ID" value="NZ_FNGG01000006.1"/>
</dbReference>
<dbReference type="STRING" id="390640.SAMN04488034_10646"/>
<protein>
    <submittedName>
        <fullName evidence="2">Ribonuclease BN, tRNA processing enzyme</fullName>
    </submittedName>
</protein>
<dbReference type="PANTHER" id="PTHR42663:SF6">
    <property type="entry name" value="HYDROLASE C777.06C-RELATED"/>
    <property type="match status" value="1"/>
</dbReference>
<dbReference type="InterPro" id="IPR036866">
    <property type="entry name" value="RibonucZ/Hydroxyglut_hydro"/>
</dbReference>
<dbReference type="PANTHER" id="PTHR42663">
    <property type="entry name" value="HYDROLASE C777.06C-RELATED-RELATED"/>
    <property type="match status" value="1"/>
</dbReference>
<evidence type="ECO:0000313" key="2">
    <source>
        <dbReference type="EMBL" id="SEF05535.1"/>
    </source>
</evidence>
<dbReference type="Gene3D" id="3.60.15.10">
    <property type="entry name" value="Ribonuclease Z/Hydroxyacylglutathione hydrolase-like"/>
    <property type="match status" value="1"/>
</dbReference>